<dbReference type="InterPro" id="IPR025714">
    <property type="entry name" value="Methyltranfer_dom"/>
</dbReference>
<dbReference type="InterPro" id="IPR029063">
    <property type="entry name" value="SAM-dependent_MTases_sf"/>
</dbReference>
<dbReference type="Pfam" id="PF13847">
    <property type="entry name" value="Methyltransf_31"/>
    <property type="match status" value="1"/>
</dbReference>
<dbReference type="PANTHER" id="PTHR43861">
    <property type="entry name" value="TRANS-ACONITATE 2-METHYLTRANSFERASE-RELATED"/>
    <property type="match status" value="1"/>
</dbReference>
<keyword evidence="2" id="KW-0808">Transferase</keyword>
<feature type="domain" description="Methyltransferase" evidence="1">
    <location>
        <begin position="46"/>
        <end position="155"/>
    </location>
</feature>
<sequence length="213" mass="24354">MEERKPTGKPEKFWDIVSKRFVNSKRTMNSPALQTIKKDVDKFFKSTDIVLDFGCGPGDITLVIAQNTQKVYATDISIGMIEAAKEKACEQSISNIKFIRTNLSDGKFQANSFDKITAFNVLQYIEDKKQLYSKIHELLKPQGLFISSTVCFRERRSAHRFLMAGLTKLKIVPKIFLYKTSELENEMKDAGFKIIEATNIAKIPDRFIIARKD</sequence>
<dbReference type="Proteomes" id="UP001145087">
    <property type="component" value="Unassembled WGS sequence"/>
</dbReference>
<evidence type="ECO:0000259" key="1">
    <source>
        <dbReference type="Pfam" id="PF13847"/>
    </source>
</evidence>
<dbReference type="GO" id="GO:0032259">
    <property type="term" value="P:methylation"/>
    <property type="evidence" value="ECO:0007669"/>
    <property type="project" value="UniProtKB-KW"/>
</dbReference>
<dbReference type="Gene3D" id="3.40.50.150">
    <property type="entry name" value="Vaccinia Virus protein VP39"/>
    <property type="match status" value="1"/>
</dbReference>
<protein>
    <submittedName>
        <fullName evidence="2">Class I SAM-dependent methyltransferase</fullName>
    </submittedName>
</protein>
<organism evidence="2 3">
    <name type="scientific">Draconibacterium aestuarii</name>
    <dbReference type="NCBI Taxonomy" id="2998507"/>
    <lineage>
        <taxon>Bacteria</taxon>
        <taxon>Pseudomonadati</taxon>
        <taxon>Bacteroidota</taxon>
        <taxon>Bacteroidia</taxon>
        <taxon>Marinilabiliales</taxon>
        <taxon>Prolixibacteraceae</taxon>
        <taxon>Draconibacterium</taxon>
    </lineage>
</organism>
<accession>A0A9X3F4W6</accession>
<evidence type="ECO:0000313" key="2">
    <source>
        <dbReference type="EMBL" id="MCY1720400.1"/>
    </source>
</evidence>
<dbReference type="AlphaFoldDB" id="A0A9X3F4W6"/>
<proteinExistence type="predicted"/>
<keyword evidence="2" id="KW-0489">Methyltransferase</keyword>
<dbReference type="GO" id="GO:0008168">
    <property type="term" value="F:methyltransferase activity"/>
    <property type="evidence" value="ECO:0007669"/>
    <property type="project" value="UniProtKB-KW"/>
</dbReference>
<comment type="caution">
    <text evidence="2">The sequence shown here is derived from an EMBL/GenBank/DDBJ whole genome shotgun (WGS) entry which is preliminary data.</text>
</comment>
<evidence type="ECO:0000313" key="3">
    <source>
        <dbReference type="Proteomes" id="UP001145087"/>
    </source>
</evidence>
<gene>
    <name evidence="2" type="ORF">OU798_08605</name>
</gene>
<dbReference type="RefSeq" id="WP_343332733.1">
    <property type="nucleotide sequence ID" value="NZ_JAPOHD010000015.1"/>
</dbReference>
<reference evidence="2" key="1">
    <citation type="submission" date="2022-11" db="EMBL/GenBank/DDBJ databases">
        <title>Marilongibacter aestuarii gen. nov., sp. nov., isolated from tidal flat sediment.</title>
        <authorList>
            <person name="Jiayan W."/>
        </authorList>
    </citation>
    <scope>NUCLEOTIDE SEQUENCE</scope>
    <source>
        <strain evidence="2">Z1-6</strain>
    </source>
</reference>
<keyword evidence="3" id="KW-1185">Reference proteome</keyword>
<name>A0A9X3F4W6_9BACT</name>
<dbReference type="CDD" id="cd02440">
    <property type="entry name" value="AdoMet_MTases"/>
    <property type="match status" value="1"/>
</dbReference>
<dbReference type="SUPFAM" id="SSF53335">
    <property type="entry name" value="S-adenosyl-L-methionine-dependent methyltransferases"/>
    <property type="match status" value="1"/>
</dbReference>
<dbReference type="EMBL" id="JAPOHD010000015">
    <property type="protein sequence ID" value="MCY1720400.1"/>
    <property type="molecule type" value="Genomic_DNA"/>
</dbReference>